<gene>
    <name evidence="9" type="ORF">NLO413_0351</name>
</gene>
<comment type="subcellular location">
    <subcellularLocation>
        <location evidence="1">Cell membrane</location>
        <topology evidence="1">Multi-pass membrane protein</topology>
    </subcellularLocation>
</comment>
<keyword evidence="5 8" id="KW-1133">Transmembrane helix</keyword>
<keyword evidence="4" id="KW-0732">Signal</keyword>
<feature type="compositionally biased region" description="Basic and acidic residues" evidence="7">
    <location>
        <begin position="1004"/>
        <end position="1025"/>
    </location>
</feature>
<evidence type="ECO:0000256" key="6">
    <source>
        <dbReference type="ARBA" id="ARBA00023136"/>
    </source>
</evidence>
<feature type="transmembrane region" description="Helical" evidence="8">
    <location>
        <begin position="715"/>
        <end position="735"/>
    </location>
</feature>
<feature type="transmembrane region" description="Helical" evidence="8">
    <location>
        <begin position="917"/>
        <end position="939"/>
    </location>
</feature>
<feature type="transmembrane region" description="Helical" evidence="8">
    <location>
        <begin position="840"/>
        <end position="858"/>
    </location>
</feature>
<reference evidence="9 10" key="1">
    <citation type="submission" date="2015-02" db="EMBL/GenBank/DDBJ databases">
        <title>Genome Sequencing of Rickettsiales.</title>
        <authorList>
            <person name="Daugherty S.C."/>
            <person name="Su Q."/>
            <person name="Abolude K."/>
            <person name="Beier-Sexton M."/>
            <person name="Carlyon J.A."/>
            <person name="Carter R."/>
            <person name="Day N.P."/>
            <person name="Dumler S.J."/>
            <person name="Dyachenko V."/>
            <person name="Godinez A."/>
            <person name="Kurtti T.J."/>
            <person name="Lichay M."/>
            <person name="Mullins K.E."/>
            <person name="Ott S."/>
            <person name="Pappas-Brown V."/>
            <person name="Paris D.H."/>
            <person name="Patel P."/>
            <person name="Richards A.L."/>
            <person name="Sadzewicz L."/>
            <person name="Sears K."/>
            <person name="Seidman D."/>
            <person name="Sengamalay N."/>
            <person name="Stenos J."/>
            <person name="Tallon L.J."/>
            <person name="Vincent G."/>
            <person name="Fraser C.M."/>
            <person name="Munderloh U."/>
            <person name="Dunning-Hotopp J.C."/>
        </authorList>
    </citation>
    <scope>NUCLEOTIDE SEQUENCE [LARGE SCALE GENOMIC DNA]</scope>
    <source>
        <strain evidence="9 10">RAC413</strain>
    </source>
</reference>
<dbReference type="Proteomes" id="UP000033562">
    <property type="component" value="Unassembled WGS sequence"/>
</dbReference>
<name>A0A0F3NPY5_9RICK</name>
<organism evidence="9 10">
    <name type="scientific">Candidatus Neoehrlichia procyonis str. RAC413</name>
    <dbReference type="NCBI Taxonomy" id="1359163"/>
    <lineage>
        <taxon>Bacteria</taxon>
        <taxon>Pseudomonadati</taxon>
        <taxon>Pseudomonadota</taxon>
        <taxon>Alphaproteobacteria</taxon>
        <taxon>Rickettsiales</taxon>
        <taxon>Anaplasmataceae</taxon>
        <taxon>Candidatus Neoehrlichia</taxon>
    </lineage>
</organism>
<dbReference type="PROSITE" id="PS51257">
    <property type="entry name" value="PROKAR_LIPOPROTEIN"/>
    <property type="match status" value="1"/>
</dbReference>
<evidence type="ECO:0000313" key="10">
    <source>
        <dbReference type="Proteomes" id="UP000033562"/>
    </source>
</evidence>
<dbReference type="AlphaFoldDB" id="A0A0F3NPY5"/>
<dbReference type="GO" id="GO:0030255">
    <property type="term" value="P:protein secretion by the type IV secretion system"/>
    <property type="evidence" value="ECO:0007669"/>
    <property type="project" value="InterPro"/>
</dbReference>
<evidence type="ECO:0000313" key="9">
    <source>
        <dbReference type="EMBL" id="KJV68979.1"/>
    </source>
</evidence>
<dbReference type="GO" id="GO:0005886">
    <property type="term" value="C:plasma membrane"/>
    <property type="evidence" value="ECO:0007669"/>
    <property type="project" value="UniProtKB-SubCell"/>
</dbReference>
<feature type="region of interest" description="Disordered" evidence="7">
    <location>
        <begin position="1239"/>
        <end position="1271"/>
    </location>
</feature>
<evidence type="ECO:0000256" key="7">
    <source>
        <dbReference type="SAM" id="MobiDB-lite"/>
    </source>
</evidence>
<dbReference type="Pfam" id="PF04610">
    <property type="entry name" value="TrbL"/>
    <property type="match status" value="1"/>
</dbReference>
<evidence type="ECO:0000256" key="2">
    <source>
        <dbReference type="ARBA" id="ARBA00007802"/>
    </source>
</evidence>
<sequence length="1271" mass="140652">MKQLINLLLIFLLTGCGVNCIETGQGFSNSSVEVKVRVPPEGADRKNPSTYWINTGRTISASERVVLNVTNTINLCPYDTNESKEMDVSVLLTSTGKAIPIKAMQGDYLRFSLGSTDIDVKDCSKEWLDSKKIIYYSDDEFFRDKECNTPILAKDICNSGLSSYFIKNENQCQAVDNIIPRLKGTTIKIYSDNRVLNTKNSNKYSQFNADYDLWVKPGEKLAAVKIKKINDYPNWIISKYAYDARSFSTKKLSLDELKKSCSLLKGDYTNFLKSSYKDVFFPGQFTQAVIPPQLQYSNNMYKSDPYAYYNHLPNSKGFFVNDDDYVKKYDEIIKKFTDYQNSIKKTIKHDTDYQIIKNIMNNYTGYDINCNCGMICKPSDSINSPSCVRSVLKVLNDKVICPTTEEKILDDISQGNAIQNVNLSNSYDILGGFFVVISADDSLRFNKDGGSTISNTFYENTNASESIKDYSLKLNHNYKIKNPVPAQSYIKGIMSVPGNSLIGNYTVFWNRICTVESGEKLFMYIGDSSPTEFPGNSNEHFELNTQNTKTKGIYEINVDNPPKSGTIYLGVKIDPHYDDQFKEPKYLQDNYYSVRLFFSTWEPHLSNLFSKIKGALLYILYGVDGNVDDIPSAIQNAKKLNKFGAIQLIYSHHTKSSSLWGAIQALITLYIMFSVFGYLIGVIKVTKYDLVVRIVKMAVILMLFSQNSWQFFSEHFFSLFIIGVTDIIGAFNGYLDGDSSFKFLDSTMGVLLTGETWLRFISLLVAGPVGWMIFIGIIWACISFFVCIIEAMIMYLFSIVAAAFLITLAPLFFAFLLFQLTKTLFDAWIKMLVNFSLQPIILFAALAFLNQVLLTSLYKITDFSACNKCFYGIKFPSDDADEAPIDICLISFMLPVGYSNDLSINERVREGQSRHNVGFLGLPFELTSVLILIVIGNAMRAFRGLSEAMAHSISGSISGISTSVHWATQSLLSTVGLDQETQNIIHSARRMVNSNVGADLDIRRKSSDKPLHSREADNDKEKCDVDGEDTVSSNVRKNDATSGREVPVDSEDAISSDVGDASGRAIPVNGEDTVSSGVGDASGRAIPVNGEDTVFGGVGNVSGRAMPVGGEDAVSSGVGDASGRAIPVNGEDTISGGVENVSDRAMPVDCEDIVSSDIGDASGRAIPVNGEDTVSGGVGDIDGDGIYGKGEVHTLMENDDENDNENVGVNGDKSNVNVELFKEDNNNLSQLINDYEGKVEKLSRSDDASRIDKLSKDVDEVLNSDGKDDKS</sequence>
<evidence type="ECO:0000256" key="4">
    <source>
        <dbReference type="ARBA" id="ARBA00022729"/>
    </source>
</evidence>
<dbReference type="STRING" id="1359163.NLO413_0351"/>
<accession>A0A0F3NPY5</accession>
<dbReference type="EMBL" id="LANX01000001">
    <property type="protein sequence ID" value="KJV68979.1"/>
    <property type="molecule type" value="Genomic_DNA"/>
</dbReference>
<comment type="similarity">
    <text evidence="2">Belongs to the TrbL/VirB6 family.</text>
</comment>
<proteinExistence type="inferred from homology"/>
<dbReference type="OrthoDB" id="7164951at2"/>
<keyword evidence="6 8" id="KW-0472">Membrane</keyword>
<evidence type="ECO:0000256" key="5">
    <source>
        <dbReference type="ARBA" id="ARBA00022989"/>
    </source>
</evidence>
<feature type="transmembrane region" description="Helical" evidence="8">
    <location>
        <begin position="796"/>
        <end position="820"/>
    </location>
</feature>
<feature type="transmembrane region" description="Helical" evidence="8">
    <location>
        <begin position="771"/>
        <end position="789"/>
    </location>
</feature>
<dbReference type="PATRIC" id="fig|1359163.3.peg.340"/>
<dbReference type="RefSeq" id="WP_052690365.1">
    <property type="nucleotide sequence ID" value="NZ_LANX01000001.1"/>
</dbReference>
<protein>
    <submittedName>
        <fullName evidence="9">TrbL/VirB6 plasmid conjugal transfer family protein</fullName>
    </submittedName>
</protein>
<evidence type="ECO:0000256" key="1">
    <source>
        <dbReference type="ARBA" id="ARBA00004651"/>
    </source>
</evidence>
<comment type="caution">
    <text evidence="9">The sequence shown here is derived from an EMBL/GenBank/DDBJ whole genome shotgun (WGS) entry which is preliminary data.</text>
</comment>
<feature type="transmembrane region" description="Helical" evidence="8">
    <location>
        <begin position="659"/>
        <end position="683"/>
    </location>
</feature>
<keyword evidence="3 8" id="KW-0812">Transmembrane</keyword>
<feature type="region of interest" description="Disordered" evidence="7">
    <location>
        <begin position="1004"/>
        <end position="1078"/>
    </location>
</feature>
<dbReference type="InterPro" id="IPR007688">
    <property type="entry name" value="Conjugal_tfr_TrbL/VirB6"/>
</dbReference>
<evidence type="ECO:0000256" key="3">
    <source>
        <dbReference type="ARBA" id="ARBA00022692"/>
    </source>
</evidence>
<evidence type="ECO:0000256" key="8">
    <source>
        <dbReference type="SAM" id="Phobius"/>
    </source>
</evidence>
<keyword evidence="10" id="KW-1185">Reference proteome</keyword>